<dbReference type="AlphaFoldDB" id="A0A4Y7T8T3"/>
<organism evidence="2 3">
    <name type="scientific">Coprinellus micaceus</name>
    <name type="common">Glistening ink-cap mushroom</name>
    <name type="synonym">Coprinus micaceus</name>
    <dbReference type="NCBI Taxonomy" id="71717"/>
    <lineage>
        <taxon>Eukaryota</taxon>
        <taxon>Fungi</taxon>
        <taxon>Dikarya</taxon>
        <taxon>Basidiomycota</taxon>
        <taxon>Agaricomycotina</taxon>
        <taxon>Agaricomycetes</taxon>
        <taxon>Agaricomycetidae</taxon>
        <taxon>Agaricales</taxon>
        <taxon>Agaricineae</taxon>
        <taxon>Psathyrellaceae</taxon>
        <taxon>Coprinellus</taxon>
    </lineage>
</organism>
<protein>
    <submittedName>
        <fullName evidence="2">Uncharacterized protein</fullName>
    </submittedName>
</protein>
<comment type="caution">
    <text evidence="2">The sequence shown here is derived from an EMBL/GenBank/DDBJ whole genome shotgun (WGS) entry which is preliminary data.</text>
</comment>
<name>A0A4Y7T8T3_COPMI</name>
<dbReference type="EMBL" id="QPFP01000022">
    <property type="protein sequence ID" value="TEB30563.1"/>
    <property type="molecule type" value="Genomic_DNA"/>
</dbReference>
<feature type="compositionally biased region" description="Pro residues" evidence="1">
    <location>
        <begin position="427"/>
        <end position="437"/>
    </location>
</feature>
<dbReference type="OrthoDB" id="10313652at2759"/>
<proteinExistence type="predicted"/>
<keyword evidence="3" id="KW-1185">Reference proteome</keyword>
<dbReference type="Proteomes" id="UP000298030">
    <property type="component" value="Unassembled WGS sequence"/>
</dbReference>
<evidence type="ECO:0000313" key="2">
    <source>
        <dbReference type="EMBL" id="TEB30563.1"/>
    </source>
</evidence>
<evidence type="ECO:0000256" key="1">
    <source>
        <dbReference type="SAM" id="MobiDB-lite"/>
    </source>
</evidence>
<evidence type="ECO:0000313" key="3">
    <source>
        <dbReference type="Proteomes" id="UP000298030"/>
    </source>
</evidence>
<accession>A0A4Y7T8T3</accession>
<reference evidence="2 3" key="1">
    <citation type="journal article" date="2019" name="Nat. Ecol. Evol.">
        <title>Megaphylogeny resolves global patterns of mushroom evolution.</title>
        <authorList>
            <person name="Varga T."/>
            <person name="Krizsan K."/>
            <person name="Foldi C."/>
            <person name="Dima B."/>
            <person name="Sanchez-Garcia M."/>
            <person name="Sanchez-Ramirez S."/>
            <person name="Szollosi G.J."/>
            <person name="Szarkandi J.G."/>
            <person name="Papp V."/>
            <person name="Albert L."/>
            <person name="Andreopoulos W."/>
            <person name="Angelini C."/>
            <person name="Antonin V."/>
            <person name="Barry K.W."/>
            <person name="Bougher N.L."/>
            <person name="Buchanan P."/>
            <person name="Buyck B."/>
            <person name="Bense V."/>
            <person name="Catcheside P."/>
            <person name="Chovatia M."/>
            <person name="Cooper J."/>
            <person name="Damon W."/>
            <person name="Desjardin D."/>
            <person name="Finy P."/>
            <person name="Geml J."/>
            <person name="Haridas S."/>
            <person name="Hughes K."/>
            <person name="Justo A."/>
            <person name="Karasinski D."/>
            <person name="Kautmanova I."/>
            <person name="Kiss B."/>
            <person name="Kocsube S."/>
            <person name="Kotiranta H."/>
            <person name="LaButti K.M."/>
            <person name="Lechner B.E."/>
            <person name="Liimatainen K."/>
            <person name="Lipzen A."/>
            <person name="Lukacs Z."/>
            <person name="Mihaltcheva S."/>
            <person name="Morgado L.N."/>
            <person name="Niskanen T."/>
            <person name="Noordeloos M.E."/>
            <person name="Ohm R.A."/>
            <person name="Ortiz-Santana B."/>
            <person name="Ovrebo C."/>
            <person name="Racz N."/>
            <person name="Riley R."/>
            <person name="Savchenko A."/>
            <person name="Shiryaev A."/>
            <person name="Soop K."/>
            <person name="Spirin V."/>
            <person name="Szebenyi C."/>
            <person name="Tomsovsky M."/>
            <person name="Tulloss R.E."/>
            <person name="Uehling J."/>
            <person name="Grigoriev I.V."/>
            <person name="Vagvolgyi C."/>
            <person name="Papp T."/>
            <person name="Martin F.M."/>
            <person name="Miettinen O."/>
            <person name="Hibbett D.S."/>
            <person name="Nagy L.G."/>
        </authorList>
    </citation>
    <scope>NUCLEOTIDE SEQUENCE [LARGE SCALE GENOMIC DNA]</scope>
    <source>
        <strain evidence="2 3">FP101781</strain>
    </source>
</reference>
<gene>
    <name evidence="2" type="ORF">FA13DRAFT_1792162</name>
</gene>
<sequence>MTSAASAIPPRPSPVPAPFINMATYLAPTLSTIMLPDAKRLASIVHSALIVHFATDESLETWPPCLENHIVNFLHGAQLPQEYVATALALLAQLSFDNPYLYAENNDAECLFYAAMYTVAQRYADYKNYYPEAERFARFQFQFNDRRWSGRTWKAILNNIKDVLDFVWNESQWMNLLDIDNLVSQSRPFARTRDEYLKAGKSEWIRARFFNEVIRGVMEGGNLANPDPRRKAIAGPLRMKPASIDCLLYCCFERGDKYPMPNDAPGGLPIYLGHRPWNGNDPYGSDYKHNTNGNLDIWTKGEKPETNPQVKFYHTVVIGPYQSFSLMSFRENGVPWNLNAEEKEMWKDWETHLRRIRLLPPSNEMEKKLAKAIKKERAAQRMAAREAVNVAPSMSDSSSGSASGSGTGGEVESKTPPPFVPTTIPGTPIPTIRPAPPASNGVRAAPRRVPVGSRYNV</sequence>
<feature type="region of interest" description="Disordered" evidence="1">
    <location>
        <begin position="386"/>
        <end position="457"/>
    </location>
</feature>
<feature type="compositionally biased region" description="Low complexity" evidence="1">
    <location>
        <begin position="386"/>
        <end position="402"/>
    </location>
</feature>